<evidence type="ECO:0000256" key="5">
    <source>
        <dbReference type="ARBA" id="ARBA00023136"/>
    </source>
</evidence>
<evidence type="ECO:0000256" key="4">
    <source>
        <dbReference type="ARBA" id="ARBA00022729"/>
    </source>
</evidence>
<dbReference type="Proteomes" id="UP000235994">
    <property type="component" value="Unassembled WGS sequence"/>
</dbReference>
<evidence type="ECO:0000259" key="10">
    <source>
        <dbReference type="Pfam" id="PF24575"/>
    </source>
</evidence>
<dbReference type="InterPro" id="IPR011990">
    <property type="entry name" value="TPR-like_helical_dom_sf"/>
</dbReference>
<proteinExistence type="inferred from homology"/>
<evidence type="ECO:0000256" key="8">
    <source>
        <dbReference type="SAM" id="SignalP"/>
    </source>
</evidence>
<evidence type="ECO:0000313" key="11">
    <source>
        <dbReference type="EMBL" id="PND33223.1"/>
    </source>
</evidence>
<feature type="domain" description="Surface lipoprotein assembly modifier N-terminal TPR repeats region" evidence="10">
    <location>
        <begin position="64"/>
        <end position="161"/>
    </location>
</feature>
<evidence type="ECO:0000256" key="6">
    <source>
        <dbReference type="ARBA" id="ARBA00023237"/>
    </source>
</evidence>
<dbReference type="InterPro" id="IPR057556">
    <property type="entry name" value="TPR_Slam"/>
</dbReference>
<evidence type="ECO:0000256" key="3">
    <source>
        <dbReference type="ARBA" id="ARBA00022692"/>
    </source>
</evidence>
<feature type="chain" id="PRO_5014646983" description="DUF560 domain-containing protein" evidence="8">
    <location>
        <begin position="24"/>
        <end position="492"/>
    </location>
</feature>
<evidence type="ECO:0000256" key="2">
    <source>
        <dbReference type="ARBA" id="ARBA00022452"/>
    </source>
</evidence>
<protein>
    <recommendedName>
        <fullName evidence="13">DUF560 domain-containing protein</fullName>
    </recommendedName>
</protein>
<evidence type="ECO:0008006" key="13">
    <source>
        <dbReference type="Google" id="ProtNLM"/>
    </source>
</evidence>
<comment type="subcellular location">
    <subcellularLocation>
        <location evidence="1">Cell outer membrane</location>
        <topology evidence="1">Multi-pass membrane protein</topology>
    </subcellularLocation>
</comment>
<dbReference type="GO" id="GO:0009279">
    <property type="term" value="C:cell outer membrane"/>
    <property type="evidence" value="ECO:0007669"/>
    <property type="project" value="UniProtKB-SubCell"/>
</dbReference>
<evidence type="ECO:0000313" key="12">
    <source>
        <dbReference type="Proteomes" id="UP000235994"/>
    </source>
</evidence>
<dbReference type="Pfam" id="PF04575">
    <property type="entry name" value="SlipAM"/>
    <property type="match status" value="1"/>
</dbReference>
<feature type="domain" description="Surface lipoprotein assembly modifier C-terminal" evidence="9">
    <location>
        <begin position="190"/>
        <end position="492"/>
    </location>
</feature>
<feature type="signal peptide" evidence="8">
    <location>
        <begin position="1"/>
        <end position="23"/>
    </location>
</feature>
<keyword evidence="6" id="KW-0998">Cell outer membrane</keyword>
<evidence type="ECO:0000256" key="7">
    <source>
        <dbReference type="ARBA" id="ARBA00023609"/>
    </source>
</evidence>
<sequence>MHMIFRRGAALCLLLTCLPAAYASDDDTRYLLERTRRATEQRVRQFGEPVAPPGAVVHEGKIYEVQTNLQDLEPAIYIALNTGQWERLVEFVGRYRLLRDHRPALVDMAEGLLARQAGAIALAVRRLQAAHAADPEDARIRLELARLLFEDNRDAEARAMFEQVQRGMLPDYGRMQTQQYLSALGARAGWHGGVAVGTGYDSNINQANGARTCLSRFLSLCLNDRKMPDPIGSSLVNYELVLERRDNLAGNHNLLLRPISYGTYYRRGDADASSLVRNYSSATSVLYLGYQYLDARNNISLLPYVEHYFRDGCTYYLAGGLQWEWRRSLARKWQMNVLLDARRFRYRARARFINSDYSQYQAGLSVSYLPRASTSITAGVDVVRKAFALKPASGKEVVLRAGVFHAFRGKPGFYLNAQGIFRIGRNDAYDGFLGGRRGDRLQVYLVTLGAEGWKIGGMTPELRLRRSINRSNPDWAYNYAQNEVGLTLRRVF</sequence>
<keyword evidence="2" id="KW-1134">Transmembrane beta strand</keyword>
<keyword evidence="5" id="KW-0472">Membrane</keyword>
<dbReference type="RefSeq" id="WP_102773006.1">
    <property type="nucleotide sequence ID" value="NZ_POQS01000003.1"/>
</dbReference>
<dbReference type="SUPFAM" id="SSF48452">
    <property type="entry name" value="TPR-like"/>
    <property type="match status" value="1"/>
</dbReference>
<dbReference type="Pfam" id="PF24575">
    <property type="entry name" value="TPR_Slam"/>
    <property type="match status" value="1"/>
</dbReference>
<dbReference type="AlphaFoldDB" id="A0A2N8KIE9"/>
<gene>
    <name evidence="11" type="ORF">C1I89_12040</name>
</gene>
<dbReference type="Gene3D" id="1.25.40.10">
    <property type="entry name" value="Tetratricopeptide repeat domain"/>
    <property type="match status" value="1"/>
</dbReference>
<comment type="caution">
    <text evidence="11">The sequence shown here is derived from an EMBL/GenBank/DDBJ whole genome shotgun (WGS) entry which is preliminary data.</text>
</comment>
<reference evidence="11 12" key="1">
    <citation type="submission" date="2018-01" db="EMBL/GenBank/DDBJ databases">
        <title>The draft genome of an aniline degradation strain ANB-1.</title>
        <authorList>
            <person name="Zhang L."/>
            <person name="Jiang J."/>
        </authorList>
    </citation>
    <scope>NUCLEOTIDE SEQUENCE [LARGE SCALE GENOMIC DNA]</scope>
    <source>
        <strain evidence="11 12">ANB-1</strain>
    </source>
</reference>
<keyword evidence="4 8" id="KW-0732">Signal</keyword>
<accession>A0A2N8KIE9</accession>
<evidence type="ECO:0000259" key="9">
    <source>
        <dbReference type="Pfam" id="PF04575"/>
    </source>
</evidence>
<evidence type="ECO:0000256" key="1">
    <source>
        <dbReference type="ARBA" id="ARBA00004571"/>
    </source>
</evidence>
<organism evidence="11 12">
    <name type="scientific">Achromobacter pulmonis</name>
    <dbReference type="NCBI Taxonomy" id="1389932"/>
    <lineage>
        <taxon>Bacteria</taxon>
        <taxon>Pseudomonadati</taxon>
        <taxon>Pseudomonadota</taxon>
        <taxon>Betaproteobacteria</taxon>
        <taxon>Burkholderiales</taxon>
        <taxon>Alcaligenaceae</taxon>
        <taxon>Achromobacter</taxon>
    </lineage>
</organism>
<dbReference type="InterPro" id="IPR007655">
    <property type="entry name" value="Slam_C"/>
</dbReference>
<comment type="similarity">
    <text evidence="7">Belongs to the Slam family.</text>
</comment>
<keyword evidence="3" id="KW-0812">Transmembrane</keyword>
<dbReference type="EMBL" id="POQS01000003">
    <property type="protein sequence ID" value="PND33223.1"/>
    <property type="molecule type" value="Genomic_DNA"/>
</dbReference>
<keyword evidence="12" id="KW-1185">Reference proteome</keyword>
<name>A0A2N8KIE9_9BURK</name>